<evidence type="ECO:0000313" key="6">
    <source>
        <dbReference type="EMBL" id="TMW61410.1"/>
    </source>
</evidence>
<evidence type="ECO:0000256" key="1">
    <source>
        <dbReference type="ARBA" id="ARBA00022723"/>
    </source>
</evidence>
<reference evidence="6" key="1">
    <citation type="submission" date="2019-03" db="EMBL/GenBank/DDBJ databases">
        <title>Long read genome sequence of the mycoparasitic Pythium oligandrum ATCC 38472 isolated from sugarbeet rhizosphere.</title>
        <authorList>
            <person name="Gaulin E."/>
        </authorList>
    </citation>
    <scope>NUCLEOTIDE SEQUENCE</scope>
    <source>
        <strain evidence="6">ATCC 38472_TT</strain>
    </source>
</reference>
<dbReference type="InterPro" id="IPR052727">
    <property type="entry name" value="Rab4/Rab5_effector"/>
</dbReference>
<evidence type="ECO:0000256" key="3">
    <source>
        <dbReference type="ARBA" id="ARBA00022833"/>
    </source>
</evidence>
<evidence type="ECO:0000256" key="2">
    <source>
        <dbReference type="ARBA" id="ARBA00022771"/>
    </source>
</evidence>
<dbReference type="InterPro" id="IPR023393">
    <property type="entry name" value="START-like_dom_sf"/>
</dbReference>
<dbReference type="Gene3D" id="3.30.530.20">
    <property type="match status" value="1"/>
</dbReference>
<dbReference type="CDD" id="cd00065">
    <property type="entry name" value="FYVE_like_SF"/>
    <property type="match status" value="1"/>
</dbReference>
<comment type="caution">
    <text evidence="6">The sequence shown here is derived from an EMBL/GenBank/DDBJ whole genome shotgun (WGS) entry which is preliminary data.</text>
</comment>
<accession>A0A8K1FF97</accession>
<dbReference type="OrthoDB" id="10581033at2759"/>
<feature type="domain" description="FYVE-type" evidence="5">
    <location>
        <begin position="322"/>
        <end position="387"/>
    </location>
</feature>
<dbReference type="InterPro" id="IPR017455">
    <property type="entry name" value="Znf_FYVE-rel"/>
</dbReference>
<gene>
    <name evidence="6" type="ORF">Poli38472_012601</name>
</gene>
<dbReference type="AlphaFoldDB" id="A0A8K1FF97"/>
<evidence type="ECO:0000259" key="5">
    <source>
        <dbReference type="PROSITE" id="PS50178"/>
    </source>
</evidence>
<keyword evidence="2 4" id="KW-0863">Zinc-finger</keyword>
<name>A0A8K1FF97_PYTOL</name>
<dbReference type="PROSITE" id="PS50178">
    <property type="entry name" value="ZF_FYVE"/>
    <property type="match status" value="1"/>
</dbReference>
<dbReference type="InterPro" id="IPR011011">
    <property type="entry name" value="Znf_FYVE_PHD"/>
</dbReference>
<proteinExistence type="predicted"/>
<evidence type="ECO:0000256" key="4">
    <source>
        <dbReference type="PROSITE-ProRule" id="PRU00091"/>
    </source>
</evidence>
<evidence type="ECO:0000313" key="7">
    <source>
        <dbReference type="Proteomes" id="UP000794436"/>
    </source>
</evidence>
<dbReference type="PANTHER" id="PTHR13510">
    <property type="entry name" value="FYVE-FINGER-CONTAINING RAB5 EFFECTOR PROTEIN RABENOSYN-5-RELATED"/>
    <property type="match status" value="1"/>
</dbReference>
<dbReference type="EMBL" id="SPLM01000076">
    <property type="protein sequence ID" value="TMW61410.1"/>
    <property type="molecule type" value="Genomic_DNA"/>
</dbReference>
<sequence>MKPRSTAVPTLSLSSSEKRRVVDDVTELLRETLWIEKEFLANSGVVDEKQWKKVKSRDNVCVYRERQTHSSNARPSVLPWKTKSVKTTDDLLDVHESRNVSKTRSLSADGDDVLTSIKNPEVPMLVATGYFDGSLEDSVYGSVAGDELSWRLRAAYMKDKFADAKIVASINEPTVEQPYNYLSIKWFVSEFPALLTAFIQRRDFLVAEATGLEVDAQGERYGYYIVHDFHHPKLQDLSDFGLHRSKISLCFITREIKPGTVHVFARGFVDPRGALSNNVAAVLAAGAMLSAAHTVDASFAKKLAWLMSREHQDKRPQEGMPASAPDVCVSCDKTSGFLKARLSPCHLCRHTFCSRCTSQRKVVIDVTKSEVTERAFPFCLTCITRVKQQSPRDVALDAITQNASRKAPASVRAKSASVAIPVEQRVR</sequence>
<dbReference type="PANTHER" id="PTHR13510:SF44">
    <property type="entry name" value="RABENOSYN-5"/>
    <property type="match status" value="1"/>
</dbReference>
<dbReference type="SUPFAM" id="SSF57903">
    <property type="entry name" value="FYVE/PHD zinc finger"/>
    <property type="match status" value="1"/>
</dbReference>
<keyword evidence="1" id="KW-0479">Metal-binding</keyword>
<dbReference type="InterPro" id="IPR013083">
    <property type="entry name" value="Znf_RING/FYVE/PHD"/>
</dbReference>
<keyword evidence="3" id="KW-0862">Zinc</keyword>
<organism evidence="6 7">
    <name type="scientific">Pythium oligandrum</name>
    <name type="common">Mycoparasitic fungus</name>
    <dbReference type="NCBI Taxonomy" id="41045"/>
    <lineage>
        <taxon>Eukaryota</taxon>
        <taxon>Sar</taxon>
        <taxon>Stramenopiles</taxon>
        <taxon>Oomycota</taxon>
        <taxon>Peronosporomycetes</taxon>
        <taxon>Pythiales</taxon>
        <taxon>Pythiaceae</taxon>
        <taxon>Pythium</taxon>
    </lineage>
</organism>
<dbReference type="GO" id="GO:0008270">
    <property type="term" value="F:zinc ion binding"/>
    <property type="evidence" value="ECO:0007669"/>
    <property type="project" value="UniProtKB-KW"/>
</dbReference>
<protein>
    <recommendedName>
        <fullName evidence="5">FYVE-type domain-containing protein</fullName>
    </recommendedName>
</protein>
<keyword evidence="7" id="KW-1185">Reference proteome</keyword>
<dbReference type="Gene3D" id="3.30.40.10">
    <property type="entry name" value="Zinc/RING finger domain, C3HC4 (zinc finger)"/>
    <property type="match status" value="1"/>
</dbReference>
<dbReference type="Proteomes" id="UP000794436">
    <property type="component" value="Unassembled WGS sequence"/>
</dbReference>